<keyword evidence="1" id="KW-0479">Metal-binding</keyword>
<dbReference type="Gene3D" id="3.40.50.720">
    <property type="entry name" value="NAD(P)-binding Rossmann-like Domain"/>
    <property type="match status" value="1"/>
</dbReference>
<dbReference type="Pfam" id="PF08240">
    <property type="entry name" value="ADH_N"/>
    <property type="match status" value="1"/>
</dbReference>
<comment type="caution">
    <text evidence="6">The sequence shown here is derived from an EMBL/GenBank/DDBJ whole genome shotgun (WGS) entry which is preliminary data.</text>
</comment>
<keyword evidence="2" id="KW-0862">Zinc</keyword>
<dbReference type="InterPro" id="IPR013154">
    <property type="entry name" value="ADH-like_N"/>
</dbReference>
<dbReference type="InterPro" id="IPR050129">
    <property type="entry name" value="Zn_alcohol_dh"/>
</dbReference>
<feature type="domain" description="Alcohol dehydrogenase-like C-terminal" evidence="4">
    <location>
        <begin position="190"/>
        <end position="254"/>
    </location>
</feature>
<evidence type="ECO:0000256" key="2">
    <source>
        <dbReference type="ARBA" id="ARBA00022833"/>
    </source>
</evidence>
<dbReference type="PANTHER" id="PTHR43401:SF2">
    <property type="entry name" value="L-THREONINE 3-DEHYDROGENASE"/>
    <property type="match status" value="1"/>
</dbReference>
<name>X0TJT3_9ZZZZ</name>
<feature type="non-terminal residue" evidence="6">
    <location>
        <position position="1"/>
    </location>
</feature>
<dbReference type="InterPro" id="IPR002328">
    <property type="entry name" value="ADH_Zn_CS"/>
</dbReference>
<dbReference type="PROSITE" id="PS00059">
    <property type="entry name" value="ADH_ZINC"/>
    <property type="match status" value="1"/>
</dbReference>
<accession>X0TJT3</accession>
<dbReference type="GO" id="GO:0016491">
    <property type="term" value="F:oxidoreductase activity"/>
    <property type="evidence" value="ECO:0007669"/>
    <property type="project" value="UniProtKB-KW"/>
</dbReference>
<dbReference type="InterPro" id="IPR011032">
    <property type="entry name" value="GroES-like_sf"/>
</dbReference>
<sequence length="254" mass="27425">AVTRHIGGVVMQTDTMRVIRKTEAGKGLDVCEVPIPTPRPEDVLVYVEAASICGTDLHIWNWDSWSQRRIKPPLTLGHEFCGTIVAVGDKVRGARVGDYVSAESHVTCGICYHCRTGQAHMCPNTEILGVDREGAFANYVVVPEKVIWQNDREKLPPEIATLQEPFGNAVFATMYQDLSGQSVAVLGCGPIGLFTIGIIKAVGGRSIFASDIHPTRIELARRMGASHVFNAEADGDIVVDIVDANGGYGVDVVL</sequence>
<evidence type="ECO:0000256" key="3">
    <source>
        <dbReference type="ARBA" id="ARBA00023002"/>
    </source>
</evidence>
<dbReference type="Gene3D" id="3.90.180.10">
    <property type="entry name" value="Medium-chain alcohol dehydrogenases, catalytic domain"/>
    <property type="match status" value="1"/>
</dbReference>
<organism evidence="6">
    <name type="scientific">marine sediment metagenome</name>
    <dbReference type="NCBI Taxonomy" id="412755"/>
    <lineage>
        <taxon>unclassified sequences</taxon>
        <taxon>metagenomes</taxon>
        <taxon>ecological metagenomes</taxon>
    </lineage>
</organism>
<evidence type="ECO:0000256" key="1">
    <source>
        <dbReference type="ARBA" id="ARBA00022723"/>
    </source>
</evidence>
<dbReference type="AlphaFoldDB" id="X0TJT3"/>
<dbReference type="EMBL" id="BARS01011763">
    <property type="protein sequence ID" value="GAF93474.1"/>
    <property type="molecule type" value="Genomic_DNA"/>
</dbReference>
<dbReference type="InterPro" id="IPR036291">
    <property type="entry name" value="NAD(P)-bd_dom_sf"/>
</dbReference>
<dbReference type="PANTHER" id="PTHR43401">
    <property type="entry name" value="L-THREONINE 3-DEHYDROGENASE"/>
    <property type="match status" value="1"/>
</dbReference>
<proteinExistence type="predicted"/>
<feature type="non-terminal residue" evidence="6">
    <location>
        <position position="254"/>
    </location>
</feature>
<dbReference type="InterPro" id="IPR013149">
    <property type="entry name" value="ADH-like_C"/>
</dbReference>
<keyword evidence="3" id="KW-0560">Oxidoreductase</keyword>
<evidence type="ECO:0000313" key="6">
    <source>
        <dbReference type="EMBL" id="GAF93474.1"/>
    </source>
</evidence>
<evidence type="ECO:0000259" key="4">
    <source>
        <dbReference type="Pfam" id="PF00107"/>
    </source>
</evidence>
<feature type="domain" description="Alcohol dehydrogenase-like N-terminal" evidence="5">
    <location>
        <begin position="40"/>
        <end position="148"/>
    </location>
</feature>
<evidence type="ECO:0000259" key="5">
    <source>
        <dbReference type="Pfam" id="PF08240"/>
    </source>
</evidence>
<protein>
    <recommendedName>
        <fullName evidence="7">L-threonine 3-dehydrogenase</fullName>
    </recommendedName>
</protein>
<evidence type="ECO:0008006" key="7">
    <source>
        <dbReference type="Google" id="ProtNLM"/>
    </source>
</evidence>
<reference evidence="6" key="1">
    <citation type="journal article" date="2014" name="Front. Microbiol.">
        <title>High frequency of phylogenetically diverse reductive dehalogenase-homologous genes in deep subseafloor sedimentary metagenomes.</title>
        <authorList>
            <person name="Kawai M."/>
            <person name="Futagami T."/>
            <person name="Toyoda A."/>
            <person name="Takaki Y."/>
            <person name="Nishi S."/>
            <person name="Hori S."/>
            <person name="Arai W."/>
            <person name="Tsubouchi T."/>
            <person name="Morono Y."/>
            <person name="Uchiyama I."/>
            <person name="Ito T."/>
            <person name="Fujiyama A."/>
            <person name="Inagaki F."/>
            <person name="Takami H."/>
        </authorList>
    </citation>
    <scope>NUCLEOTIDE SEQUENCE</scope>
    <source>
        <strain evidence="6">Expedition CK06-06</strain>
    </source>
</reference>
<gene>
    <name evidence="6" type="ORF">S01H1_21265</name>
</gene>
<dbReference type="GO" id="GO:0008270">
    <property type="term" value="F:zinc ion binding"/>
    <property type="evidence" value="ECO:0007669"/>
    <property type="project" value="InterPro"/>
</dbReference>
<dbReference type="Pfam" id="PF00107">
    <property type="entry name" value="ADH_zinc_N"/>
    <property type="match status" value="1"/>
</dbReference>
<dbReference type="SUPFAM" id="SSF51735">
    <property type="entry name" value="NAD(P)-binding Rossmann-fold domains"/>
    <property type="match status" value="1"/>
</dbReference>
<dbReference type="SUPFAM" id="SSF50129">
    <property type="entry name" value="GroES-like"/>
    <property type="match status" value="1"/>
</dbReference>